<dbReference type="InterPro" id="IPR001750">
    <property type="entry name" value="ND/Mrp_TM"/>
</dbReference>
<feature type="transmembrane region" description="Helical" evidence="7">
    <location>
        <begin position="377"/>
        <end position="396"/>
    </location>
</feature>
<keyword evidence="4 7" id="KW-1133">Transmembrane helix</keyword>
<evidence type="ECO:0000313" key="10">
    <source>
        <dbReference type="EMBL" id="QQE74204.1"/>
    </source>
</evidence>
<comment type="similarity">
    <text evidence="2">Belongs to the CPA3 antiporters (TC 2.A.63) subunit A family.</text>
</comment>
<feature type="transmembrane region" description="Helical" evidence="7">
    <location>
        <begin position="6"/>
        <end position="26"/>
    </location>
</feature>
<dbReference type="AlphaFoldDB" id="A0A7T5JNH9"/>
<name>A0A7T5JNH9_9BACL</name>
<evidence type="ECO:0000256" key="2">
    <source>
        <dbReference type="ARBA" id="ARBA00008483"/>
    </source>
</evidence>
<dbReference type="NCBIfam" id="TIGR01974">
    <property type="entry name" value="NDH_I_L"/>
    <property type="match status" value="1"/>
</dbReference>
<feature type="transmembrane region" description="Helical" evidence="7">
    <location>
        <begin position="460"/>
        <end position="481"/>
    </location>
</feature>
<dbReference type="InterPro" id="IPR003945">
    <property type="entry name" value="NU5C-like"/>
</dbReference>
<dbReference type="KEGG" id="bcop:JD108_20635"/>
<dbReference type="PRINTS" id="PR01435">
    <property type="entry name" value="NPOXDRDTASE5"/>
</dbReference>
<feature type="transmembrane region" description="Helical" evidence="7">
    <location>
        <begin position="250"/>
        <end position="275"/>
    </location>
</feature>
<dbReference type="Pfam" id="PF00662">
    <property type="entry name" value="Proton_antipo_N"/>
    <property type="match status" value="1"/>
</dbReference>
<dbReference type="PRINTS" id="PR01434">
    <property type="entry name" value="NADHDHGNASE5"/>
</dbReference>
<feature type="transmembrane region" description="Helical" evidence="7">
    <location>
        <begin position="33"/>
        <end position="53"/>
    </location>
</feature>
<dbReference type="Pfam" id="PF00361">
    <property type="entry name" value="Proton_antipo_M"/>
    <property type="match status" value="1"/>
</dbReference>
<keyword evidence="3 6" id="KW-0812">Transmembrane</keyword>
<dbReference type="PANTHER" id="PTHR42829">
    <property type="entry name" value="NADH-UBIQUINONE OXIDOREDUCTASE CHAIN 5"/>
    <property type="match status" value="1"/>
</dbReference>
<feature type="transmembrane region" description="Helical" evidence="7">
    <location>
        <begin position="507"/>
        <end position="528"/>
    </location>
</feature>
<feature type="transmembrane region" description="Helical" evidence="7">
    <location>
        <begin position="213"/>
        <end position="229"/>
    </location>
</feature>
<dbReference type="GO" id="GO:0003954">
    <property type="term" value="F:NADH dehydrogenase activity"/>
    <property type="evidence" value="ECO:0007669"/>
    <property type="project" value="TreeGrafter"/>
</dbReference>
<feature type="transmembrane region" description="Helical" evidence="7">
    <location>
        <begin position="416"/>
        <end position="439"/>
    </location>
</feature>
<dbReference type="EMBL" id="CP066308">
    <property type="protein sequence ID" value="QQE74204.1"/>
    <property type="molecule type" value="Genomic_DNA"/>
</dbReference>
<feature type="transmembrane region" description="Helical" evidence="7">
    <location>
        <begin position="308"/>
        <end position="333"/>
    </location>
</feature>
<feature type="transmembrane region" description="Helical" evidence="7">
    <location>
        <begin position="173"/>
        <end position="193"/>
    </location>
</feature>
<dbReference type="EMBL" id="CP073708">
    <property type="protein sequence ID" value="QUO41286.1"/>
    <property type="molecule type" value="Genomic_DNA"/>
</dbReference>
<evidence type="ECO:0000256" key="3">
    <source>
        <dbReference type="ARBA" id="ARBA00022692"/>
    </source>
</evidence>
<evidence type="ECO:0000256" key="7">
    <source>
        <dbReference type="SAM" id="Phobius"/>
    </source>
</evidence>
<proteinExistence type="inferred from homology"/>
<evidence type="ECO:0000259" key="8">
    <source>
        <dbReference type="Pfam" id="PF00361"/>
    </source>
</evidence>
<feature type="transmembrane region" description="Helical" evidence="7">
    <location>
        <begin position="142"/>
        <end position="161"/>
    </location>
</feature>
<dbReference type="GO" id="GO:0008137">
    <property type="term" value="F:NADH dehydrogenase (ubiquinone) activity"/>
    <property type="evidence" value="ECO:0007669"/>
    <property type="project" value="InterPro"/>
</dbReference>
<protein>
    <submittedName>
        <fullName evidence="10">NADH-quinone oxidoreductase subunit L</fullName>
    </submittedName>
</protein>
<dbReference type="InterPro" id="IPR001516">
    <property type="entry name" value="Proton_antipo_N"/>
</dbReference>
<dbReference type="PANTHER" id="PTHR42829:SF2">
    <property type="entry name" value="NADH-UBIQUINONE OXIDOREDUCTASE CHAIN 5"/>
    <property type="match status" value="1"/>
</dbReference>
<feature type="transmembrane region" description="Helical" evidence="7">
    <location>
        <begin position="117"/>
        <end position="136"/>
    </location>
</feature>
<keyword evidence="5 7" id="KW-0472">Membrane</keyword>
<evidence type="ECO:0000259" key="9">
    <source>
        <dbReference type="Pfam" id="PF00662"/>
    </source>
</evidence>
<dbReference type="Proteomes" id="UP000595847">
    <property type="component" value="Chromosome"/>
</dbReference>
<reference evidence="11" key="2">
    <citation type="submission" date="2021-04" db="EMBL/GenBank/DDBJ databases">
        <title>Brevibacillus composti FJAT-54423, complete genome.</title>
        <authorList>
            <person name="Tang R."/>
        </authorList>
    </citation>
    <scope>NUCLEOTIDE SEQUENCE</scope>
    <source>
        <strain evidence="11">FJAT-54424</strain>
    </source>
</reference>
<evidence type="ECO:0000313" key="11">
    <source>
        <dbReference type="EMBL" id="QUO41286.1"/>
    </source>
</evidence>
<feature type="transmembrane region" description="Helical" evidence="7">
    <location>
        <begin position="281"/>
        <end position="301"/>
    </location>
</feature>
<dbReference type="GO" id="GO:0005886">
    <property type="term" value="C:plasma membrane"/>
    <property type="evidence" value="ECO:0007669"/>
    <property type="project" value="UniProtKB-SubCell"/>
</dbReference>
<dbReference type="RefSeq" id="WP_198827785.1">
    <property type="nucleotide sequence ID" value="NZ_CP066308.1"/>
</dbReference>
<evidence type="ECO:0000256" key="6">
    <source>
        <dbReference type="RuleBase" id="RU000320"/>
    </source>
</evidence>
<feature type="transmembrane region" description="Helical" evidence="7">
    <location>
        <begin position="611"/>
        <end position="630"/>
    </location>
</feature>
<feature type="domain" description="NADH:quinone oxidoreductase/Mrp antiporter transmembrane" evidence="8">
    <location>
        <begin position="135"/>
        <end position="427"/>
    </location>
</feature>
<sequence>MDTFMQYAWLIPLFPLFAFIVIVSFGRQLKEGAAAVGILLTAVSFLLAVVTFWQRFQEGAIDYNYSLDWLKVGDIVITMGFEVNQLNAMMLVIVTLVSLLVQIYSKGYMKGDERFPVFYQYLALFTFSMLGLVIAPNLLQVYIFWELVGVCSFLLVGYYYFKPEAKAAAKKAFIVTRIGDLGLFIGICLLFWWTGSFEYTQIFDSVALGKLEPWMITLAAILIFVGAVGKSGQFPLHTWLPDAMEGPTPVSALIHAATMVAAGVYLVAATFPLFIASETALNVVAYVGGFTAIFAASIGLTQRDIKRVLAYSTVSQLGFMMLALGVAGAAGYVAGTFHLMTHAFFKALLFLGAGSVIHAVHTQNVFEMGGLWKKMPITALTFLIGCLAIAGIFPFAGFWSKEAILGAVYEAHRFDLLLIAMLAAFFTAFYMFRLFFLTFAGEARGKHDAHESPGVMTGPLLVLALLAIVSGFMHTPFAPVLGDWLMSGEVGAAIENVYGMGEGHAAAWLQIVALAVSILGIFLAWLMYGKRSIPSDAIPEAMPWLYQLSYRKYFVDELYQGVIVRPLGWLGQLLNLFDKYVVDGLVALVAKITQGIGSLHGRAQNGQVQSYGAMVLFGLVLLIVAITLTAQGGGVLGIGQ</sequence>
<dbReference type="NCBIfam" id="NF005141">
    <property type="entry name" value="PRK06590.1"/>
    <property type="match status" value="1"/>
</dbReference>
<organism evidence="10 12">
    <name type="scientific">Brevibacillus composti</name>
    <dbReference type="NCBI Taxonomy" id="2796470"/>
    <lineage>
        <taxon>Bacteria</taxon>
        <taxon>Bacillati</taxon>
        <taxon>Bacillota</taxon>
        <taxon>Bacilli</taxon>
        <taxon>Bacillales</taxon>
        <taxon>Paenibacillaceae</taxon>
        <taxon>Brevibacillus</taxon>
    </lineage>
</organism>
<dbReference type="InterPro" id="IPR018393">
    <property type="entry name" value="NADHpl_OxRdtase_5_subgr"/>
</dbReference>
<dbReference type="GO" id="GO:0015990">
    <property type="term" value="P:electron transport coupled proton transport"/>
    <property type="evidence" value="ECO:0007669"/>
    <property type="project" value="TreeGrafter"/>
</dbReference>
<gene>
    <name evidence="10" type="primary">nuoL</name>
    <name evidence="10" type="ORF">JD108_20635</name>
    <name evidence="11" type="ORF">KDJ56_20570</name>
</gene>
<evidence type="ECO:0000313" key="13">
    <source>
        <dbReference type="Proteomes" id="UP000677234"/>
    </source>
</evidence>
<feature type="domain" description="NADH-Ubiquinone oxidoreductase (complex I) chain 5 N-terminal" evidence="9">
    <location>
        <begin position="69"/>
        <end position="119"/>
    </location>
</feature>
<dbReference type="Gene3D" id="1.20.5.2700">
    <property type="match status" value="1"/>
</dbReference>
<dbReference type="GO" id="GO:0042773">
    <property type="term" value="P:ATP synthesis coupled electron transport"/>
    <property type="evidence" value="ECO:0007669"/>
    <property type="project" value="InterPro"/>
</dbReference>
<evidence type="ECO:0000313" key="12">
    <source>
        <dbReference type="Proteomes" id="UP000595847"/>
    </source>
</evidence>
<evidence type="ECO:0000256" key="1">
    <source>
        <dbReference type="ARBA" id="ARBA00004651"/>
    </source>
</evidence>
<evidence type="ECO:0000256" key="5">
    <source>
        <dbReference type="ARBA" id="ARBA00023136"/>
    </source>
</evidence>
<dbReference type="Proteomes" id="UP000677234">
    <property type="component" value="Chromosome"/>
</dbReference>
<reference evidence="10 12" key="1">
    <citation type="submission" date="2020-12" db="EMBL/GenBank/DDBJ databases">
        <title>strain FJAT-54423T represents a novel species of the genus Brevibacillus.</title>
        <authorList>
            <person name="Tang R."/>
        </authorList>
    </citation>
    <scope>NUCLEOTIDE SEQUENCE [LARGE SCALE GENOMIC DNA]</scope>
    <source>
        <strain evidence="10 12">FJAT-54423</strain>
    </source>
</reference>
<evidence type="ECO:0000256" key="4">
    <source>
        <dbReference type="ARBA" id="ARBA00022989"/>
    </source>
</evidence>
<keyword evidence="13" id="KW-1185">Reference proteome</keyword>
<feature type="transmembrane region" description="Helical" evidence="7">
    <location>
        <begin position="86"/>
        <end position="105"/>
    </location>
</feature>
<comment type="subcellular location">
    <subcellularLocation>
        <location evidence="1">Cell membrane</location>
        <topology evidence="1">Multi-pass membrane protein</topology>
    </subcellularLocation>
    <subcellularLocation>
        <location evidence="6">Membrane</location>
        <topology evidence="6">Multi-pass membrane protein</topology>
    </subcellularLocation>
</comment>
<accession>A0A7T5JNH9</accession>
<feature type="transmembrane region" description="Helical" evidence="7">
    <location>
        <begin position="339"/>
        <end position="357"/>
    </location>
</feature>